<evidence type="ECO:0000256" key="1">
    <source>
        <dbReference type="ARBA" id="ARBA00004202"/>
    </source>
</evidence>
<dbReference type="GO" id="GO:0019350">
    <property type="term" value="P:teichoic acid biosynthetic process"/>
    <property type="evidence" value="ECO:0007669"/>
    <property type="project" value="UniProtKB-KW"/>
</dbReference>
<dbReference type="EMBL" id="CP151632">
    <property type="protein sequence ID" value="WZO35985.1"/>
    <property type="molecule type" value="Genomic_DNA"/>
</dbReference>
<dbReference type="PANTHER" id="PTHR37316">
    <property type="entry name" value="TEICHOIC ACID GLYCEROL-PHOSPHATE PRIMASE"/>
    <property type="match status" value="1"/>
</dbReference>
<comment type="subcellular location">
    <subcellularLocation>
        <location evidence="1">Cell membrane</location>
        <topology evidence="1">Peripheral membrane protein</topology>
    </subcellularLocation>
</comment>
<dbReference type="InterPro" id="IPR051612">
    <property type="entry name" value="Teichoic_Acid_Biosynth"/>
</dbReference>
<keyword evidence="6" id="KW-0472">Membrane</keyword>
<evidence type="ECO:0000256" key="2">
    <source>
        <dbReference type="ARBA" id="ARBA00010488"/>
    </source>
</evidence>
<protein>
    <submittedName>
        <fullName evidence="7">CDP-glycerol glycerophosphotransferase family protein</fullName>
    </submittedName>
</protein>
<dbReference type="Gene3D" id="3.40.50.11820">
    <property type="match status" value="2"/>
</dbReference>
<organism evidence="7">
    <name type="scientific">Microbacterium sp. LWS13-1.2</name>
    <dbReference type="NCBI Taxonomy" id="3135264"/>
    <lineage>
        <taxon>Bacteria</taxon>
        <taxon>Bacillati</taxon>
        <taxon>Actinomycetota</taxon>
        <taxon>Actinomycetes</taxon>
        <taxon>Micrococcales</taxon>
        <taxon>Microbacteriaceae</taxon>
        <taxon>Microbacterium</taxon>
    </lineage>
</organism>
<evidence type="ECO:0000256" key="6">
    <source>
        <dbReference type="ARBA" id="ARBA00023136"/>
    </source>
</evidence>
<accession>A0AAU6SGF8</accession>
<sequence>MRALRFLPYSAPYRLLSAVARPRTNRVLFLSDSRRGFGGNLAYIRDELRRQQPDTEIIGIFKPSLRARRSFLDALRLPYFMATSAVIVLDDFYPLVYPLRIRRGTRLVQVWHAAGAFKRVGHSRAGLPGGPTPGSRIHRNYTAATVSSPGVRADYAEAYGIPVERVHALGVPRSDVFFDTGRLQRTRTSVRAALDVGPDVKLALFAPTFRGNGQLSAYAEESADWGSVASQLGPGWRVAVKQHPFTSRAASQLPSNVIDVSHGTEMNDLLAAADVLITDYSSVIFEFALLKRPVVFFVPDLEEYTTSRDFYRPFSEYAIGPVVTEPAELARTIAHATVDSAKLTAFLREFCGALDGHSSERIVRDLLIVDPLRAKPKRIDSAPARLMRRIGLDLVAAHTSRLVLTTVSTAMVVLPRRRKITMLSREADKPPIDFVLLRDAICAADERVHIVISSRTVPGGVLPKLGYALHLLVELYHVATSRVVVLDGYSFVASAARHGRGLTVVQIWHALGAMKKFGISILGRPEGRDPRLAKALRMHDRYDVVVTSAERCRPAYAEAFGTDPSRIMIASLPRVDRLRDPIARQRARARFARLYPDLGDRPIVLYAPTFRTPGSAARKPVDPLELTRALHAAGYTTITKLHPLVAPPEHAEIRTAPGMSTQDLMLVADVFVTDYSSAVFEAAVAGVPSYLLALDLDEYLVSRDFYLNYPDDLGLPFAASIDDLVDSIRRGDADDIQLRRVREDFTQLDADVDAAPLLASSLLSFMTEPERTR</sequence>
<keyword evidence="3" id="KW-1003">Cell membrane</keyword>
<keyword evidence="4" id="KW-0808">Transferase</keyword>
<dbReference type="PANTHER" id="PTHR37316:SF2">
    <property type="entry name" value="TEICHOIC ACID RIBITOL-PHOSPHATE POLYMERASE TARK"/>
    <property type="match status" value="1"/>
</dbReference>
<proteinExistence type="inferred from homology"/>
<dbReference type="InterPro" id="IPR043149">
    <property type="entry name" value="TagF_N"/>
</dbReference>
<evidence type="ECO:0000313" key="7">
    <source>
        <dbReference type="EMBL" id="WZO35985.1"/>
    </source>
</evidence>
<keyword evidence="5" id="KW-0777">Teichoic acid biosynthesis</keyword>
<evidence type="ECO:0000256" key="5">
    <source>
        <dbReference type="ARBA" id="ARBA00022944"/>
    </source>
</evidence>
<dbReference type="InterPro" id="IPR007554">
    <property type="entry name" value="Glycerophosphate_synth"/>
</dbReference>
<dbReference type="GO" id="GO:0005886">
    <property type="term" value="C:plasma membrane"/>
    <property type="evidence" value="ECO:0007669"/>
    <property type="project" value="UniProtKB-SubCell"/>
</dbReference>
<dbReference type="SUPFAM" id="SSF53756">
    <property type="entry name" value="UDP-Glycosyltransferase/glycogen phosphorylase"/>
    <property type="match status" value="2"/>
</dbReference>
<name>A0AAU6SGF8_9MICO</name>
<comment type="similarity">
    <text evidence="2">Belongs to the CDP-glycerol glycerophosphotransferase family.</text>
</comment>
<dbReference type="AlphaFoldDB" id="A0AAU6SGF8"/>
<dbReference type="GO" id="GO:0047355">
    <property type="term" value="F:CDP-glycerol glycerophosphotransferase activity"/>
    <property type="evidence" value="ECO:0007669"/>
    <property type="project" value="InterPro"/>
</dbReference>
<dbReference type="Gene3D" id="3.40.50.12580">
    <property type="match status" value="2"/>
</dbReference>
<reference evidence="7" key="1">
    <citation type="submission" date="2024-04" db="EMBL/GenBank/DDBJ databases">
        <authorList>
            <person name="Roder T."/>
            <person name="Oberhansli S."/>
            <person name="Kreuzer M."/>
        </authorList>
    </citation>
    <scope>NUCLEOTIDE SEQUENCE</scope>
    <source>
        <strain evidence="7">LWS13-1.2</strain>
    </source>
</reference>
<dbReference type="InterPro" id="IPR043148">
    <property type="entry name" value="TagF_C"/>
</dbReference>
<gene>
    <name evidence="7" type="ORF">MRBLWS13_003701</name>
</gene>
<evidence type="ECO:0000256" key="3">
    <source>
        <dbReference type="ARBA" id="ARBA00022475"/>
    </source>
</evidence>
<dbReference type="RefSeq" id="WP_349426792.1">
    <property type="nucleotide sequence ID" value="NZ_CP151632.1"/>
</dbReference>
<evidence type="ECO:0000256" key="4">
    <source>
        <dbReference type="ARBA" id="ARBA00022679"/>
    </source>
</evidence>
<dbReference type="Pfam" id="PF04464">
    <property type="entry name" value="Glyphos_transf"/>
    <property type="match status" value="2"/>
</dbReference>